<sequence length="111" mass="11677">MVHYTRNSAGFGSGGNTVTPGGGSTLYDGDGNDIGKYDGDKSVRSDLITFVSDSLEDAFSWIAECGGSGFSNCHGAYATQTHIDGEEPTSETNFYGLGESVESDCTVYFNC</sequence>
<dbReference type="EMBL" id="JAPQKI010000002">
    <property type="protein sequence ID" value="KAJ5110677.1"/>
    <property type="molecule type" value="Genomic_DNA"/>
</dbReference>
<reference evidence="1" key="2">
    <citation type="journal article" date="2023" name="IMA Fungus">
        <title>Comparative genomic study of the Penicillium genus elucidates a diverse pangenome and 15 lateral gene transfer events.</title>
        <authorList>
            <person name="Petersen C."/>
            <person name="Sorensen T."/>
            <person name="Nielsen M.R."/>
            <person name="Sondergaard T.E."/>
            <person name="Sorensen J.L."/>
            <person name="Fitzpatrick D.A."/>
            <person name="Frisvad J.C."/>
            <person name="Nielsen K.L."/>
        </authorList>
    </citation>
    <scope>NUCLEOTIDE SEQUENCE</scope>
    <source>
        <strain evidence="1">IBT 30761</strain>
    </source>
</reference>
<dbReference type="OrthoDB" id="4250746at2759"/>
<dbReference type="RefSeq" id="XP_056478747.1">
    <property type="nucleotide sequence ID" value="XM_056613706.1"/>
</dbReference>
<organism evidence="1 2">
    <name type="scientific">Penicillium argentinense</name>
    <dbReference type="NCBI Taxonomy" id="1131581"/>
    <lineage>
        <taxon>Eukaryota</taxon>
        <taxon>Fungi</taxon>
        <taxon>Dikarya</taxon>
        <taxon>Ascomycota</taxon>
        <taxon>Pezizomycotina</taxon>
        <taxon>Eurotiomycetes</taxon>
        <taxon>Eurotiomycetidae</taxon>
        <taxon>Eurotiales</taxon>
        <taxon>Aspergillaceae</taxon>
        <taxon>Penicillium</taxon>
    </lineage>
</organism>
<dbReference type="Proteomes" id="UP001149074">
    <property type="component" value="Unassembled WGS sequence"/>
</dbReference>
<proteinExistence type="predicted"/>
<reference evidence="1" key="1">
    <citation type="submission" date="2022-11" db="EMBL/GenBank/DDBJ databases">
        <authorList>
            <person name="Petersen C."/>
        </authorList>
    </citation>
    <scope>NUCLEOTIDE SEQUENCE</scope>
    <source>
        <strain evidence="1">IBT 30761</strain>
    </source>
</reference>
<dbReference type="GeneID" id="81352685"/>
<name>A0A9W9G3P1_9EURO</name>
<dbReference type="AlphaFoldDB" id="A0A9W9G3P1"/>
<protein>
    <submittedName>
        <fullName evidence="1">Uncharacterized protein</fullName>
    </submittedName>
</protein>
<evidence type="ECO:0000313" key="1">
    <source>
        <dbReference type="EMBL" id="KAJ5110677.1"/>
    </source>
</evidence>
<gene>
    <name evidence="1" type="ORF">N7532_001212</name>
</gene>
<evidence type="ECO:0000313" key="2">
    <source>
        <dbReference type="Proteomes" id="UP001149074"/>
    </source>
</evidence>
<comment type="caution">
    <text evidence="1">The sequence shown here is derived from an EMBL/GenBank/DDBJ whole genome shotgun (WGS) entry which is preliminary data.</text>
</comment>
<accession>A0A9W9G3P1</accession>
<keyword evidence="2" id="KW-1185">Reference proteome</keyword>